<dbReference type="AlphaFoldDB" id="A0A6J7K419"/>
<protein>
    <submittedName>
        <fullName evidence="1">Unannotated protein</fullName>
    </submittedName>
</protein>
<evidence type="ECO:0000313" key="1">
    <source>
        <dbReference type="EMBL" id="CAB4950466.1"/>
    </source>
</evidence>
<gene>
    <name evidence="1" type="ORF">UFOPK3733_01842</name>
</gene>
<sequence length="77" mass="8044">MTVQTVGAAERMTVLPKIFVVCALVEQLNPPGDETTVYLVMPPEFVEGFSQSTVAEPVAFADTDATAVTFLGAPGVA</sequence>
<name>A0A6J7K419_9ZZZZ</name>
<proteinExistence type="predicted"/>
<organism evidence="1">
    <name type="scientific">freshwater metagenome</name>
    <dbReference type="NCBI Taxonomy" id="449393"/>
    <lineage>
        <taxon>unclassified sequences</taxon>
        <taxon>metagenomes</taxon>
        <taxon>ecological metagenomes</taxon>
    </lineage>
</organism>
<reference evidence="1" key="1">
    <citation type="submission" date="2020-05" db="EMBL/GenBank/DDBJ databases">
        <authorList>
            <person name="Chiriac C."/>
            <person name="Salcher M."/>
            <person name="Ghai R."/>
            <person name="Kavagutti S V."/>
        </authorList>
    </citation>
    <scope>NUCLEOTIDE SEQUENCE</scope>
</reference>
<accession>A0A6J7K419</accession>
<dbReference type="EMBL" id="CAFBNC010000122">
    <property type="protein sequence ID" value="CAB4950466.1"/>
    <property type="molecule type" value="Genomic_DNA"/>
</dbReference>